<dbReference type="EMBL" id="CP017157">
    <property type="protein sequence ID" value="AOP49991.1"/>
    <property type="molecule type" value="Genomic_DNA"/>
</dbReference>
<dbReference type="RefSeq" id="WP_069572171.1">
    <property type="nucleotide sequence ID" value="NZ_CP017157.1"/>
</dbReference>
<organism evidence="2 3">
    <name type="scientific">Streptomyces lydicus</name>
    <dbReference type="NCBI Taxonomy" id="47763"/>
    <lineage>
        <taxon>Bacteria</taxon>
        <taxon>Bacillati</taxon>
        <taxon>Actinomycetota</taxon>
        <taxon>Actinomycetes</taxon>
        <taxon>Kitasatosporales</taxon>
        <taxon>Streptomycetaceae</taxon>
        <taxon>Streptomyces</taxon>
    </lineage>
</organism>
<dbReference type="OrthoDB" id="9811177at2"/>
<accession>A0A1D7VTD0</accession>
<dbReference type="InterPro" id="IPR053136">
    <property type="entry name" value="UTP_pyrophosphatase-like"/>
</dbReference>
<gene>
    <name evidence="2" type="ORF">SL103_30415</name>
</gene>
<dbReference type="AlphaFoldDB" id="A0A1D7VTD0"/>
<keyword evidence="3" id="KW-1185">Reference proteome</keyword>
<dbReference type="GO" id="GO:0016787">
    <property type="term" value="F:hydrolase activity"/>
    <property type="evidence" value="ECO:0007669"/>
    <property type="project" value="UniProtKB-KW"/>
</dbReference>
<name>A0A1D7VTD0_9ACTN</name>
<dbReference type="CDD" id="cd07344">
    <property type="entry name" value="M48_yhfN_like"/>
    <property type="match status" value="1"/>
</dbReference>
<feature type="domain" description="YgjP-like metallopeptidase" evidence="1">
    <location>
        <begin position="27"/>
        <end position="231"/>
    </location>
</feature>
<dbReference type="Proteomes" id="UP000094094">
    <property type="component" value="Chromosome"/>
</dbReference>
<dbReference type="InterPro" id="IPR002725">
    <property type="entry name" value="YgjP-like_metallopeptidase"/>
</dbReference>
<reference evidence="2 3" key="1">
    <citation type="submission" date="2016-09" db="EMBL/GenBank/DDBJ databases">
        <title>Complete genome sequencing of Streptomyces lydicus 103 and metabolic pathways analysis of antibiotic biosynthesis.</title>
        <authorList>
            <person name="Jia N."/>
            <person name="Ding M.-Z."/>
            <person name="Gao F."/>
            <person name="Yuan Y.-J."/>
        </authorList>
    </citation>
    <scope>NUCLEOTIDE SEQUENCE [LARGE SCALE GENOMIC DNA]</scope>
    <source>
        <strain evidence="2 3">103</strain>
    </source>
</reference>
<keyword evidence="2" id="KW-0378">Hydrolase</keyword>
<evidence type="ECO:0000313" key="3">
    <source>
        <dbReference type="Proteomes" id="UP000094094"/>
    </source>
</evidence>
<proteinExistence type="predicted"/>
<sequence length="240" mass="28298">MSTTSTRITVLGIDVQVDFKDIKNLHIGVYPPGGRVRVAAPQRMDDDQVRLAVIQRLPWIRRQQDELRSARRQSVREMVGGESHYIWGVRRRLKVVERPGRPHVEIDGDRLVLYALPDTDEQRRRDLLDQWCREQLRRAIPPLIEQWEAKLGVSVPWWGIRRMKTKWGSCNQETGRLWFNSELAKKHPNSLEYVIVHEMTHFLERGHGPRFARLMDSFLPDWRSRRNDLDAAPLADELWT</sequence>
<dbReference type="PANTHER" id="PTHR30399">
    <property type="entry name" value="UNCHARACTERIZED PROTEIN YGJP"/>
    <property type="match status" value="1"/>
</dbReference>
<protein>
    <submittedName>
        <fullName evidence="2">Metal-dependent hydrolase</fullName>
    </submittedName>
</protein>
<evidence type="ECO:0000313" key="2">
    <source>
        <dbReference type="EMBL" id="AOP49991.1"/>
    </source>
</evidence>
<dbReference type="Gene3D" id="3.30.2010.10">
    <property type="entry name" value="Metalloproteases ('zincins'), catalytic domain"/>
    <property type="match status" value="1"/>
</dbReference>
<evidence type="ECO:0000259" key="1">
    <source>
        <dbReference type="Pfam" id="PF01863"/>
    </source>
</evidence>
<dbReference type="Pfam" id="PF01863">
    <property type="entry name" value="YgjP-like"/>
    <property type="match status" value="1"/>
</dbReference>
<dbReference type="KEGG" id="slc:SL103_30415"/>
<dbReference type="PANTHER" id="PTHR30399:SF1">
    <property type="entry name" value="UTP PYROPHOSPHATASE"/>
    <property type="match status" value="1"/>
</dbReference>